<dbReference type="RefSeq" id="XP_009066826.1">
    <property type="nucleotide sequence ID" value="XM_009068578.1"/>
</dbReference>
<accession>V3YWR0</accession>
<sequence length="126" mass="14170">MLEVPQVVLMLILPFWTYDQNNFSLSTSDGGNILECFRKLEVIPDTDSTESFMPWMKEYLESTGHHGTDDVEVPLEARGTRPKRTNPVKLELPSQIQQPKLLTTKHDPSATPTTSLPTTGLHQGFC</sequence>
<gene>
    <name evidence="2" type="ORF">LOTGIDRAFT_169947</name>
</gene>
<keyword evidence="3" id="KW-1185">Reference proteome</keyword>
<name>V3YWR0_LOTGI</name>
<dbReference type="Proteomes" id="UP000030746">
    <property type="component" value="Unassembled WGS sequence"/>
</dbReference>
<organism evidence="2 3">
    <name type="scientific">Lottia gigantea</name>
    <name type="common">Giant owl limpet</name>
    <dbReference type="NCBI Taxonomy" id="225164"/>
    <lineage>
        <taxon>Eukaryota</taxon>
        <taxon>Metazoa</taxon>
        <taxon>Spiralia</taxon>
        <taxon>Lophotrochozoa</taxon>
        <taxon>Mollusca</taxon>
        <taxon>Gastropoda</taxon>
        <taxon>Patellogastropoda</taxon>
        <taxon>Lottioidea</taxon>
        <taxon>Lottiidae</taxon>
        <taxon>Lottia</taxon>
    </lineage>
</organism>
<proteinExistence type="predicted"/>
<feature type="compositionally biased region" description="Low complexity" evidence="1">
    <location>
        <begin position="109"/>
        <end position="119"/>
    </location>
</feature>
<dbReference type="KEGG" id="lgi:LOTGIDRAFT_169947"/>
<dbReference type="HOGENOM" id="CLU_1984095_0_0_1"/>
<protein>
    <submittedName>
        <fullName evidence="2">Uncharacterized protein</fullName>
    </submittedName>
</protein>
<evidence type="ECO:0000256" key="1">
    <source>
        <dbReference type="SAM" id="MobiDB-lite"/>
    </source>
</evidence>
<dbReference type="CTD" id="20241286"/>
<feature type="region of interest" description="Disordered" evidence="1">
    <location>
        <begin position="63"/>
        <end position="126"/>
    </location>
</feature>
<reference evidence="2 3" key="1">
    <citation type="journal article" date="2013" name="Nature">
        <title>Insights into bilaterian evolution from three spiralian genomes.</title>
        <authorList>
            <person name="Simakov O."/>
            <person name="Marletaz F."/>
            <person name="Cho S.J."/>
            <person name="Edsinger-Gonzales E."/>
            <person name="Havlak P."/>
            <person name="Hellsten U."/>
            <person name="Kuo D.H."/>
            <person name="Larsson T."/>
            <person name="Lv J."/>
            <person name="Arendt D."/>
            <person name="Savage R."/>
            <person name="Osoegawa K."/>
            <person name="de Jong P."/>
            <person name="Grimwood J."/>
            <person name="Chapman J.A."/>
            <person name="Shapiro H."/>
            <person name="Aerts A."/>
            <person name="Otillar R.P."/>
            <person name="Terry A.Y."/>
            <person name="Boore J.L."/>
            <person name="Grigoriev I.V."/>
            <person name="Lindberg D.R."/>
            <person name="Seaver E.C."/>
            <person name="Weisblat D.A."/>
            <person name="Putnam N.H."/>
            <person name="Rokhsar D.S."/>
        </authorList>
    </citation>
    <scope>NUCLEOTIDE SEQUENCE [LARGE SCALE GENOMIC DNA]</scope>
</reference>
<evidence type="ECO:0000313" key="2">
    <source>
        <dbReference type="EMBL" id="ESO82473.1"/>
    </source>
</evidence>
<evidence type="ECO:0000313" key="3">
    <source>
        <dbReference type="Proteomes" id="UP000030746"/>
    </source>
</evidence>
<dbReference type="AlphaFoldDB" id="V3YWR0"/>
<dbReference type="EMBL" id="KB203888">
    <property type="protein sequence ID" value="ESO82473.1"/>
    <property type="molecule type" value="Genomic_DNA"/>
</dbReference>
<dbReference type="GeneID" id="20241286"/>